<dbReference type="EMBL" id="QGGB01000003">
    <property type="protein sequence ID" value="PWN07616.1"/>
    <property type="molecule type" value="Genomic_DNA"/>
</dbReference>
<sequence>MPQSLNSIYIHVVFSTKNRKPLIDNRISSELFNYLGGICKVTGANPIQIGGYIDHVHILCRLSKNVTLPKFIEELKKRSSKWIKTKGQQYSDFYWQDGYCAISVRPDEVEKLIRYIKNQRDHHDKRQYKDELVAFLNKFNIVHDEKYLWE</sequence>
<dbReference type="Proteomes" id="UP000245533">
    <property type="component" value="Unassembled WGS sequence"/>
</dbReference>
<dbReference type="InterPro" id="IPR036515">
    <property type="entry name" value="Transposase_17_sf"/>
</dbReference>
<dbReference type="RefSeq" id="WP_109645705.1">
    <property type="nucleotide sequence ID" value="NZ_QGGB01000003.1"/>
</dbReference>
<organism evidence="2 3">
    <name type="scientific">Rhodohalobacter mucosus</name>
    <dbReference type="NCBI Taxonomy" id="2079485"/>
    <lineage>
        <taxon>Bacteria</taxon>
        <taxon>Pseudomonadati</taxon>
        <taxon>Balneolota</taxon>
        <taxon>Balneolia</taxon>
        <taxon>Balneolales</taxon>
        <taxon>Balneolaceae</taxon>
        <taxon>Rhodohalobacter</taxon>
    </lineage>
</organism>
<dbReference type="NCBIfam" id="NF033573">
    <property type="entry name" value="transpos_IS200"/>
    <property type="match status" value="1"/>
</dbReference>
<protein>
    <submittedName>
        <fullName evidence="2">IS200/IS605 family transposase</fullName>
    </submittedName>
</protein>
<keyword evidence="3" id="KW-1185">Reference proteome</keyword>
<dbReference type="OrthoDB" id="9797997at2"/>
<dbReference type="SMART" id="SM01321">
    <property type="entry name" value="Y1_Tnp"/>
    <property type="match status" value="1"/>
</dbReference>
<dbReference type="SUPFAM" id="SSF143422">
    <property type="entry name" value="Transposase IS200-like"/>
    <property type="match status" value="1"/>
</dbReference>
<evidence type="ECO:0000313" key="2">
    <source>
        <dbReference type="EMBL" id="PWN07616.1"/>
    </source>
</evidence>
<feature type="domain" description="Transposase IS200-like" evidence="1">
    <location>
        <begin position="5"/>
        <end position="119"/>
    </location>
</feature>
<gene>
    <name evidence="2" type="primary">tnpA</name>
    <name evidence="2" type="ORF">DDZ15_05005</name>
</gene>
<comment type="caution">
    <text evidence="2">The sequence shown here is derived from an EMBL/GenBank/DDBJ whole genome shotgun (WGS) entry which is preliminary data.</text>
</comment>
<dbReference type="PANTHER" id="PTHR33360:SF2">
    <property type="entry name" value="TRANSPOSASE FOR INSERTION SEQUENCE ELEMENT IS200"/>
    <property type="match status" value="1"/>
</dbReference>
<reference evidence="2 3" key="1">
    <citation type="submission" date="2018-05" db="EMBL/GenBank/DDBJ databases">
        <title>Rhodohalobacter halophilus gen. nov., sp. nov., a moderately halophilic member of the family Balneolaceae.</title>
        <authorList>
            <person name="Liu Z.-W."/>
        </authorList>
    </citation>
    <scope>NUCLEOTIDE SEQUENCE [LARGE SCALE GENOMIC DNA]</scope>
    <source>
        <strain evidence="2 3">8A47</strain>
    </source>
</reference>
<dbReference type="Gene3D" id="3.30.70.1290">
    <property type="entry name" value="Transposase IS200-like"/>
    <property type="match status" value="1"/>
</dbReference>
<name>A0A316U2R8_9BACT</name>
<dbReference type="GO" id="GO:0006313">
    <property type="term" value="P:DNA transposition"/>
    <property type="evidence" value="ECO:0007669"/>
    <property type="project" value="InterPro"/>
</dbReference>
<dbReference type="GO" id="GO:0004803">
    <property type="term" value="F:transposase activity"/>
    <property type="evidence" value="ECO:0007669"/>
    <property type="project" value="InterPro"/>
</dbReference>
<dbReference type="AlphaFoldDB" id="A0A316U2R8"/>
<accession>A0A316U2R8</accession>
<dbReference type="PANTHER" id="PTHR33360">
    <property type="entry name" value="TRANSPOSASE FOR INSERTION SEQUENCE ELEMENT IS200"/>
    <property type="match status" value="1"/>
</dbReference>
<dbReference type="Pfam" id="PF01797">
    <property type="entry name" value="Y1_Tnp"/>
    <property type="match status" value="1"/>
</dbReference>
<dbReference type="GO" id="GO:0003677">
    <property type="term" value="F:DNA binding"/>
    <property type="evidence" value="ECO:0007669"/>
    <property type="project" value="InterPro"/>
</dbReference>
<proteinExistence type="predicted"/>
<evidence type="ECO:0000313" key="3">
    <source>
        <dbReference type="Proteomes" id="UP000245533"/>
    </source>
</evidence>
<evidence type="ECO:0000259" key="1">
    <source>
        <dbReference type="SMART" id="SM01321"/>
    </source>
</evidence>
<dbReference type="InterPro" id="IPR002686">
    <property type="entry name" value="Transposase_17"/>
</dbReference>